<evidence type="ECO:0000259" key="5">
    <source>
        <dbReference type="Pfam" id="PF01094"/>
    </source>
</evidence>
<dbReference type="InterPro" id="IPR001828">
    <property type="entry name" value="ANF_lig-bd_rcpt"/>
</dbReference>
<proteinExistence type="predicted"/>
<evidence type="ECO:0000256" key="4">
    <source>
        <dbReference type="ARBA" id="ARBA00023136"/>
    </source>
</evidence>
<accession>A0A2G9TRH1</accession>
<dbReference type="GO" id="GO:0038023">
    <property type="term" value="F:signaling receptor activity"/>
    <property type="evidence" value="ECO:0007669"/>
    <property type="project" value="TreeGrafter"/>
</dbReference>
<dbReference type="SUPFAM" id="SSF53822">
    <property type="entry name" value="Periplasmic binding protein-like I"/>
    <property type="match status" value="1"/>
</dbReference>
<dbReference type="EMBL" id="KZ355161">
    <property type="protein sequence ID" value="PIO60584.1"/>
    <property type="molecule type" value="Genomic_DNA"/>
</dbReference>
<evidence type="ECO:0000256" key="2">
    <source>
        <dbReference type="ARBA" id="ARBA00022692"/>
    </source>
</evidence>
<evidence type="ECO:0000313" key="6">
    <source>
        <dbReference type="EMBL" id="PIO60584.1"/>
    </source>
</evidence>
<keyword evidence="2" id="KW-0812">Transmembrane</keyword>
<comment type="subcellular location">
    <subcellularLocation>
        <location evidence="1">Membrane</location>
    </subcellularLocation>
</comment>
<dbReference type="Pfam" id="PF01094">
    <property type="entry name" value="ANF_receptor"/>
    <property type="match status" value="1"/>
</dbReference>
<evidence type="ECO:0000256" key="3">
    <source>
        <dbReference type="ARBA" id="ARBA00022989"/>
    </source>
</evidence>
<dbReference type="GO" id="GO:0016020">
    <property type="term" value="C:membrane"/>
    <property type="evidence" value="ECO:0007669"/>
    <property type="project" value="UniProtKB-SubCell"/>
</dbReference>
<organism evidence="6 7">
    <name type="scientific">Teladorsagia circumcincta</name>
    <name type="common">Brown stomach worm</name>
    <name type="synonym">Ostertagia circumcincta</name>
    <dbReference type="NCBI Taxonomy" id="45464"/>
    <lineage>
        <taxon>Eukaryota</taxon>
        <taxon>Metazoa</taxon>
        <taxon>Ecdysozoa</taxon>
        <taxon>Nematoda</taxon>
        <taxon>Chromadorea</taxon>
        <taxon>Rhabditida</taxon>
        <taxon>Rhabditina</taxon>
        <taxon>Rhabditomorpha</taxon>
        <taxon>Strongyloidea</taxon>
        <taxon>Trichostrongylidae</taxon>
        <taxon>Teladorsagia</taxon>
    </lineage>
</organism>
<keyword evidence="3" id="KW-1133">Transmembrane helix</keyword>
<dbReference type="PANTHER" id="PTHR44755:SF8">
    <property type="entry name" value="RECEPTOR LIGAND BINDING REGION DOMAIN-CONTAINING PROTEIN"/>
    <property type="match status" value="1"/>
</dbReference>
<dbReference type="AlphaFoldDB" id="A0A2G9TRH1"/>
<gene>
    <name evidence="6" type="ORF">TELCIR_17917</name>
</gene>
<evidence type="ECO:0000313" key="7">
    <source>
        <dbReference type="Proteomes" id="UP000230423"/>
    </source>
</evidence>
<evidence type="ECO:0000256" key="1">
    <source>
        <dbReference type="ARBA" id="ARBA00004370"/>
    </source>
</evidence>
<dbReference type="InterPro" id="IPR028082">
    <property type="entry name" value="Peripla_BP_I"/>
</dbReference>
<dbReference type="PANTHER" id="PTHR44755">
    <property type="entry name" value="NATRIURETIC PEPTIDE RECEPTOR 3-RELATED"/>
    <property type="match status" value="1"/>
</dbReference>
<dbReference type="Gene3D" id="3.40.50.2300">
    <property type="match status" value="1"/>
</dbReference>
<keyword evidence="7" id="KW-1185">Reference proteome</keyword>
<feature type="domain" description="Receptor ligand binding region" evidence="5">
    <location>
        <begin position="2"/>
        <end position="61"/>
    </location>
</feature>
<dbReference type="OrthoDB" id="5823009at2759"/>
<keyword evidence="4" id="KW-0472">Membrane</keyword>
<dbReference type="GO" id="GO:0017046">
    <property type="term" value="F:peptide hormone binding"/>
    <property type="evidence" value="ECO:0007669"/>
    <property type="project" value="TreeGrafter"/>
</dbReference>
<protein>
    <recommendedName>
        <fullName evidence="5">Receptor ligand binding region domain-containing protein</fullName>
    </recommendedName>
</protein>
<dbReference type="InterPro" id="IPR052612">
    <property type="entry name" value="ANP_Clearance_Receptor"/>
</dbReference>
<sequence>MIPVATMANFWNVPIIAYMATANVLSNKKIYKTLVRTSLRTMNTIAESTAAFIKHYKWKKIDDTNGFDNRMIVPFVERLATVGLKEQDISMTNIYGYVALFDSLKMFATAGRRVLNRTGQFSALSDGKLMWDTMRRITIPGVELGMCQDEPRCNTVAITGPLGQDV</sequence>
<dbReference type="Proteomes" id="UP000230423">
    <property type="component" value="Unassembled WGS sequence"/>
</dbReference>
<dbReference type="GO" id="GO:0007165">
    <property type="term" value="P:signal transduction"/>
    <property type="evidence" value="ECO:0007669"/>
    <property type="project" value="TreeGrafter"/>
</dbReference>
<reference evidence="6 7" key="1">
    <citation type="submission" date="2015-09" db="EMBL/GenBank/DDBJ databases">
        <title>Draft genome of the parasitic nematode Teladorsagia circumcincta isolate WARC Sus (inbred).</title>
        <authorList>
            <person name="Mitreva M."/>
        </authorList>
    </citation>
    <scope>NUCLEOTIDE SEQUENCE [LARGE SCALE GENOMIC DNA]</scope>
    <source>
        <strain evidence="6 7">S</strain>
    </source>
</reference>
<name>A0A2G9TRH1_TELCI</name>